<evidence type="ECO:0000313" key="2">
    <source>
        <dbReference type="Proteomes" id="UP000595420"/>
    </source>
</evidence>
<reference evidence="1 2" key="1">
    <citation type="submission" date="2020-07" db="EMBL/GenBank/DDBJ databases">
        <title>Complete genome sequence analysis of Acidithiobacillus ferrivorans XJFY6S-08 reveals extreme environmental adaptation to alpine acid mine drainage.</title>
        <authorList>
            <person name="Yan L."/>
            <person name="Ni Y."/>
        </authorList>
    </citation>
    <scope>NUCLEOTIDE SEQUENCE [LARGE SCALE GENOMIC DNA]</scope>
    <source>
        <strain evidence="1 2">XJFY6S-08</strain>
    </source>
</reference>
<sequence>MSKIQRIKNQAIANMSHTDMGLVIDVLECYLPEILLLDVQVMTHNERGVKDTVLWVEGLEYLKAVPILEKMADVVRQRDPYKIITVDGARAMFGLPPIQTATPPWSKKMAAIIRHFLLRRIAE</sequence>
<accession>A0A7T5BH41</accession>
<gene>
    <name evidence="1" type="ORF">H2515_01190</name>
</gene>
<organism evidence="1 2">
    <name type="scientific">Acidithiobacillus ferrivorans</name>
    <dbReference type="NCBI Taxonomy" id="160808"/>
    <lineage>
        <taxon>Bacteria</taxon>
        <taxon>Pseudomonadati</taxon>
        <taxon>Pseudomonadota</taxon>
        <taxon>Acidithiobacillia</taxon>
        <taxon>Acidithiobacillales</taxon>
        <taxon>Acidithiobacillaceae</taxon>
        <taxon>Acidithiobacillus</taxon>
    </lineage>
</organism>
<name>A0A7T5BH41_9PROT</name>
<proteinExistence type="predicted"/>
<dbReference type="Proteomes" id="UP000595420">
    <property type="component" value="Chromosome"/>
</dbReference>
<evidence type="ECO:0000313" key="1">
    <source>
        <dbReference type="EMBL" id="QQD72984.1"/>
    </source>
</evidence>
<dbReference type="AlphaFoldDB" id="A0A7T5BH41"/>
<protein>
    <submittedName>
        <fullName evidence="1">Uncharacterized protein</fullName>
    </submittedName>
</protein>
<dbReference type="EMBL" id="CP059488">
    <property type="protein sequence ID" value="QQD72984.1"/>
    <property type="molecule type" value="Genomic_DNA"/>
</dbReference>
<dbReference type="RefSeq" id="WP_198660722.1">
    <property type="nucleotide sequence ID" value="NZ_CP059488.1"/>
</dbReference>